<proteinExistence type="predicted"/>
<reference evidence="1 2" key="1">
    <citation type="journal article" date="2015" name="Genome Biol.">
        <title>Comparative genomics of Steinernema reveals deeply conserved gene regulatory networks.</title>
        <authorList>
            <person name="Dillman A.R."/>
            <person name="Macchietto M."/>
            <person name="Porter C.F."/>
            <person name="Rogers A."/>
            <person name="Williams B."/>
            <person name="Antoshechkin I."/>
            <person name="Lee M.M."/>
            <person name="Goodwin Z."/>
            <person name="Lu X."/>
            <person name="Lewis E.E."/>
            <person name="Goodrich-Blair H."/>
            <person name="Stock S.P."/>
            <person name="Adams B.J."/>
            <person name="Sternberg P.W."/>
            <person name="Mortazavi A."/>
        </authorList>
    </citation>
    <scope>NUCLEOTIDE SEQUENCE [LARGE SCALE GENOMIC DNA]</scope>
    <source>
        <strain evidence="1 2">ALL</strain>
    </source>
</reference>
<keyword evidence="2" id="KW-1185">Reference proteome</keyword>
<sequence>MDAVPYAFVDSVAHLLPKKSKFPFADLKSAMWCSVCKTHREQRVDYALLLRIVTITVYKRASNVEACTTKVEMQEKC</sequence>
<comment type="caution">
    <text evidence="1">The sequence shown here is derived from an EMBL/GenBank/DDBJ whole genome shotgun (WGS) entry which is preliminary data.</text>
</comment>
<organism evidence="1 2">
    <name type="scientific">Steinernema carpocapsae</name>
    <name type="common">Entomopathogenic nematode</name>
    <dbReference type="NCBI Taxonomy" id="34508"/>
    <lineage>
        <taxon>Eukaryota</taxon>
        <taxon>Metazoa</taxon>
        <taxon>Ecdysozoa</taxon>
        <taxon>Nematoda</taxon>
        <taxon>Chromadorea</taxon>
        <taxon>Rhabditida</taxon>
        <taxon>Tylenchina</taxon>
        <taxon>Panagrolaimomorpha</taxon>
        <taxon>Strongyloidoidea</taxon>
        <taxon>Steinernematidae</taxon>
        <taxon>Steinernema</taxon>
    </lineage>
</organism>
<reference evidence="1 2" key="2">
    <citation type="journal article" date="2019" name="G3 (Bethesda)">
        <title>Hybrid Assembly of the Genome of the Entomopathogenic Nematode Steinernema carpocapsae Identifies the X-Chromosome.</title>
        <authorList>
            <person name="Serra L."/>
            <person name="Macchietto M."/>
            <person name="Macias-Munoz A."/>
            <person name="McGill C.J."/>
            <person name="Rodriguez I.M."/>
            <person name="Rodriguez B."/>
            <person name="Murad R."/>
            <person name="Mortazavi A."/>
        </authorList>
    </citation>
    <scope>NUCLEOTIDE SEQUENCE [LARGE SCALE GENOMIC DNA]</scope>
    <source>
        <strain evidence="1 2">ALL</strain>
    </source>
</reference>
<dbReference type="Proteomes" id="UP000298663">
    <property type="component" value="Unassembled WGS sequence"/>
</dbReference>
<protein>
    <submittedName>
        <fullName evidence="1">Uncharacterized protein</fullName>
    </submittedName>
</protein>
<evidence type="ECO:0000313" key="2">
    <source>
        <dbReference type="Proteomes" id="UP000298663"/>
    </source>
</evidence>
<dbReference type="AlphaFoldDB" id="A0A4U5PIV8"/>
<dbReference type="EMBL" id="AZBU02000002">
    <property type="protein sequence ID" value="TKR96413.1"/>
    <property type="molecule type" value="Genomic_DNA"/>
</dbReference>
<evidence type="ECO:0000313" key="1">
    <source>
        <dbReference type="EMBL" id="TKR96413.1"/>
    </source>
</evidence>
<gene>
    <name evidence="1" type="ORF">L596_010430</name>
</gene>
<accession>A0A4U5PIV8</accession>
<name>A0A4U5PIV8_STECR</name>